<accession>A0A1A8X783</accession>
<evidence type="ECO:0000256" key="1">
    <source>
        <dbReference type="SAM" id="Coils"/>
    </source>
</evidence>
<reference evidence="3 5" key="3">
    <citation type="submission" date="2016-06" db="EMBL/GenBank/DDBJ databases">
        <authorList>
            <consortium name="Pathogen Informatics"/>
        </authorList>
    </citation>
    <scope>NUCLEOTIDE SEQUENCE [LARGE SCALE GENOMIC DNA]</scope>
</reference>
<proteinExistence type="predicted"/>
<dbReference type="GeneID" id="39868495"/>
<feature type="coiled-coil region" evidence="1">
    <location>
        <begin position="88"/>
        <end position="122"/>
    </location>
</feature>
<reference evidence="2" key="1">
    <citation type="submission" date="2016-05" db="EMBL/GenBank/DDBJ databases">
        <authorList>
            <person name="Lavstsen T."/>
            <person name="Jespersen J.S."/>
        </authorList>
    </citation>
    <scope>NUCLEOTIDE SEQUENCE [LARGE SCALE GENOMIC DNA]</scope>
</reference>
<dbReference type="EMBL" id="FLQW01006847">
    <property type="protein sequence ID" value="SBT01119.1"/>
    <property type="molecule type" value="Genomic_DNA"/>
</dbReference>
<dbReference type="Proteomes" id="UP000219813">
    <property type="component" value="Chromosome 8"/>
</dbReference>
<evidence type="ECO:0000313" key="2">
    <source>
        <dbReference type="EMBL" id="SBT01119.1"/>
    </source>
</evidence>
<dbReference type="VEuPathDB" id="PlasmoDB:PmUG01_08051300"/>
<dbReference type="AlphaFoldDB" id="A0A1A8X783"/>
<dbReference type="RefSeq" id="XP_028861354.1">
    <property type="nucleotide sequence ID" value="XM_029004691.1"/>
</dbReference>
<dbReference type="EMBL" id="LT594629">
    <property type="protein sequence ID" value="SCN12383.1"/>
    <property type="molecule type" value="Genomic_DNA"/>
</dbReference>
<dbReference type="KEGG" id="pmal:PMUG01_08051300"/>
<protein>
    <submittedName>
        <fullName evidence="2">Uncharacterized protein</fullName>
    </submittedName>
</protein>
<name>A0A1A8X783_PLAMA</name>
<gene>
    <name evidence="3" type="primary">PmUG01_08051300</name>
    <name evidence="2" type="ORF">PMALA_080060</name>
    <name evidence="3" type="ORF">PMUG01_08051300</name>
</gene>
<evidence type="ECO:0000313" key="4">
    <source>
        <dbReference type="Proteomes" id="UP000078597"/>
    </source>
</evidence>
<dbReference type="OMA" id="HRKCACA"/>
<organism evidence="2 4">
    <name type="scientific">Plasmodium malariae</name>
    <dbReference type="NCBI Taxonomy" id="5858"/>
    <lineage>
        <taxon>Eukaryota</taxon>
        <taxon>Sar</taxon>
        <taxon>Alveolata</taxon>
        <taxon>Apicomplexa</taxon>
        <taxon>Aconoidasida</taxon>
        <taxon>Haemosporida</taxon>
        <taxon>Plasmodiidae</taxon>
        <taxon>Plasmodium</taxon>
        <taxon>Plasmodium (Plasmodium)</taxon>
    </lineage>
</organism>
<dbReference type="Proteomes" id="UP000078597">
    <property type="component" value="Unassembled WGS sequence"/>
</dbReference>
<sequence length="173" mass="21142">MNEQILFDNFPLTFLNNEINDETFEDTNEKNYRETIKVITEKLKQLRIEISEKHSIRSMLEEKLSMLKKEEHVKQNNINYMMNFCENNNIYEREIINYQNNLDHIKKQIQNSKCKIKLLLEKEFKVRKQLQLSYMQLYDLLNDRIQYIINDYVKHRKCACAIYAYQQENKDNS</sequence>
<reference evidence="4" key="2">
    <citation type="submission" date="2016-05" db="EMBL/GenBank/DDBJ databases">
        <authorList>
            <person name="Naeem Raeece"/>
        </authorList>
    </citation>
    <scope>NUCLEOTIDE SEQUENCE [LARGE SCALE GENOMIC DNA]</scope>
</reference>
<evidence type="ECO:0000313" key="3">
    <source>
        <dbReference type="EMBL" id="SCN12383.1"/>
    </source>
</evidence>
<dbReference type="OrthoDB" id="383683at2759"/>
<keyword evidence="1" id="KW-0175">Coiled coil</keyword>
<evidence type="ECO:0000313" key="5">
    <source>
        <dbReference type="Proteomes" id="UP000219813"/>
    </source>
</evidence>
<keyword evidence="5" id="KW-1185">Reference proteome</keyword>